<evidence type="ECO:0000313" key="1">
    <source>
        <dbReference type="EMBL" id="KGJ53646.1"/>
    </source>
</evidence>
<evidence type="ECO:0000313" key="3">
    <source>
        <dbReference type="EMBL" id="MZH54647.1"/>
    </source>
</evidence>
<accession>A0A099I7V1</accession>
<dbReference type="RefSeq" id="WP_008817297.1">
    <property type="nucleotide sequence ID" value="NZ_AP025565.1"/>
</dbReference>
<dbReference type="EMBL" id="JQIF01000035">
    <property type="protein sequence ID" value="KGJ53646.1"/>
    <property type="molecule type" value="Genomic_DNA"/>
</dbReference>
<organism evidence="1 4">
    <name type="scientific">Clostridium innocuum</name>
    <dbReference type="NCBI Taxonomy" id="1522"/>
    <lineage>
        <taxon>Bacteria</taxon>
        <taxon>Bacillati</taxon>
        <taxon>Bacillota</taxon>
        <taxon>Clostridia</taxon>
        <taxon>Eubacteriales</taxon>
        <taxon>Clostridiaceae</taxon>
        <taxon>Clostridium</taxon>
    </lineage>
</organism>
<dbReference type="Proteomes" id="UP001203972">
    <property type="component" value="Unassembled WGS sequence"/>
</dbReference>
<evidence type="ECO:0000313" key="4">
    <source>
        <dbReference type="Proteomes" id="UP000030008"/>
    </source>
</evidence>
<proteinExistence type="predicted"/>
<reference evidence="1 4" key="1">
    <citation type="submission" date="2014-08" db="EMBL/GenBank/DDBJ databases">
        <title>Clostridium innocuum, an unnegligible vancomycin-resistant pathogen causing extra-intestinal infections.</title>
        <authorList>
            <person name="Feng Y."/>
            <person name="Chiu C.-H."/>
        </authorList>
    </citation>
    <scope>NUCLEOTIDE SEQUENCE [LARGE SCALE GENOMIC DNA]</scope>
    <source>
        <strain evidence="1 4">AN88</strain>
    </source>
</reference>
<dbReference type="Proteomes" id="UP000604383">
    <property type="component" value="Unassembled WGS sequence"/>
</dbReference>
<evidence type="ECO:0000313" key="2">
    <source>
        <dbReference type="EMBL" id="MCR0233416.1"/>
    </source>
</evidence>
<dbReference type="EMBL" id="JAKTMA010000019">
    <property type="protein sequence ID" value="MCR0233416.1"/>
    <property type="molecule type" value="Genomic_DNA"/>
</dbReference>
<dbReference type="EMBL" id="WWTN01000003">
    <property type="protein sequence ID" value="MZH54647.1"/>
    <property type="molecule type" value="Genomic_DNA"/>
</dbReference>
<reference evidence="2" key="3">
    <citation type="journal article" date="2022" name="Clin. Infect. Dis.">
        <title>Association between Clostridium innocuum and antibiotic-associated diarrhea in adults and children: A cross-sectional study and comparative genomics analysis.</title>
        <authorList>
            <person name="Cherny K.E."/>
            <person name="Muscat E.B."/>
            <person name="Balaji A."/>
            <person name="Mukherjee J."/>
            <person name="Ozer E.A."/>
            <person name="Angarone M.P."/>
            <person name="Hauser A.R."/>
            <person name="Sichel J.S."/>
            <person name="Amponsah E."/>
            <person name="Kociolek L.K."/>
        </authorList>
    </citation>
    <scope>NUCLEOTIDE SEQUENCE</scope>
    <source>
        <strain evidence="2">NU1-AC-029v</strain>
    </source>
</reference>
<sequence length="59" mass="6945">MVQIKVFDEEHEDDLTEVVNAWLQEHADIRLMDIKFSTAVSDFEEEQIYCFSAMVIFST</sequence>
<dbReference type="InterPro" id="IPR020296">
    <property type="entry name" value="Spore_Cse60"/>
</dbReference>
<gene>
    <name evidence="1" type="ORF">CIAN88_07620</name>
    <name evidence="3" type="ORF">GT664_02485</name>
    <name evidence="2" type="ORF">MKC95_11625</name>
</gene>
<comment type="caution">
    <text evidence="1">The sequence shown here is derived from an EMBL/GenBank/DDBJ whole genome shotgun (WGS) entry which is preliminary data.</text>
</comment>
<reference evidence="3" key="2">
    <citation type="journal article" date="2019" name="Nat. Med.">
        <title>A library of human gut bacterial isolates paired with longitudinal multiomics data enables mechanistic microbiome research.</title>
        <authorList>
            <person name="Poyet M."/>
            <person name="Groussin M."/>
            <person name="Gibbons S.M."/>
            <person name="Avila-Pacheco J."/>
            <person name="Jiang X."/>
            <person name="Kearney S.M."/>
            <person name="Perrotta A.R."/>
            <person name="Berdy B."/>
            <person name="Zhao S."/>
            <person name="Lieberman T.D."/>
            <person name="Swanson P.K."/>
            <person name="Smith M."/>
            <person name="Roesemann S."/>
            <person name="Alexander J.E."/>
            <person name="Rich S.A."/>
            <person name="Livny J."/>
            <person name="Vlamakis H."/>
            <person name="Clish C."/>
            <person name="Bullock K."/>
            <person name="Deik A."/>
            <person name="Scott J."/>
            <person name="Pierce K.A."/>
            <person name="Xavier R.J."/>
            <person name="Alm E.J."/>
        </authorList>
    </citation>
    <scope>NUCLEOTIDE SEQUENCE</scope>
    <source>
        <strain evidence="3">BIOML-A12</strain>
    </source>
</reference>
<name>A0A099I7V1_CLOIN</name>
<dbReference type="AlphaFoldDB" id="A0A099I7V1"/>
<protein>
    <submittedName>
        <fullName evidence="1 2">sporulation protein cse60</fullName>
    </submittedName>
</protein>
<dbReference type="Proteomes" id="UP000030008">
    <property type="component" value="Unassembled WGS sequence"/>
</dbReference>
<dbReference type="Pfam" id="PF10957">
    <property type="entry name" value="Spore_Cse60"/>
    <property type="match status" value="1"/>
</dbReference>